<evidence type="ECO:0000256" key="1">
    <source>
        <dbReference type="SAM" id="MobiDB-lite"/>
    </source>
</evidence>
<feature type="region of interest" description="Disordered" evidence="1">
    <location>
        <begin position="126"/>
        <end position="158"/>
    </location>
</feature>
<evidence type="ECO:0000313" key="3">
    <source>
        <dbReference type="Proteomes" id="UP001595987"/>
    </source>
</evidence>
<name>A0ABV9JFZ7_9LACT</name>
<reference evidence="3" key="1">
    <citation type="journal article" date="2019" name="Int. J. Syst. Evol. Microbiol.">
        <title>The Global Catalogue of Microorganisms (GCM) 10K type strain sequencing project: providing services to taxonomists for standard genome sequencing and annotation.</title>
        <authorList>
            <consortium name="The Broad Institute Genomics Platform"/>
            <consortium name="The Broad Institute Genome Sequencing Center for Infectious Disease"/>
            <person name="Wu L."/>
            <person name="Ma J."/>
        </authorList>
    </citation>
    <scope>NUCLEOTIDE SEQUENCE [LARGE SCALE GENOMIC DNA]</scope>
    <source>
        <strain evidence="3">CCUG 63287</strain>
    </source>
</reference>
<dbReference type="RefSeq" id="WP_213535267.1">
    <property type="nucleotide sequence ID" value="NZ_BOVQ01000004.1"/>
</dbReference>
<accession>A0ABV9JFZ7</accession>
<dbReference type="EMBL" id="JBHSGD010000005">
    <property type="protein sequence ID" value="MFC4652234.1"/>
    <property type="molecule type" value="Genomic_DNA"/>
</dbReference>
<keyword evidence="3" id="KW-1185">Reference proteome</keyword>
<feature type="compositionally biased region" description="Low complexity" evidence="1">
    <location>
        <begin position="139"/>
        <end position="153"/>
    </location>
</feature>
<protein>
    <submittedName>
        <fullName evidence="2">Uncharacterized protein</fullName>
    </submittedName>
</protein>
<sequence>MVKQKHIEHLNAQQDFAKKSNVVSWTKIASLVLLATSTLTLAPQVTNAATQTKVNSHHLTQKHKTLSLVKLPHSQTSAQLHPVMTMTKLTKDSQQIVANAKLKAATEQSTRQMAKEAAAYVVKAPAPAPQTPAPPAPAPATAATSQTSPAQSTLNSSGLDMSQTTGYVDIAALANYMASISTVSGFTAAQWAQVITRESGGQVDVWNAGGSPCYGVFQEWGVSQGTSLATQIQIAAGKPASAWAETI</sequence>
<organism evidence="2 3">
    <name type="scientific">Lactococcus nasutitermitis</name>
    <dbReference type="NCBI Taxonomy" id="1652957"/>
    <lineage>
        <taxon>Bacteria</taxon>
        <taxon>Bacillati</taxon>
        <taxon>Bacillota</taxon>
        <taxon>Bacilli</taxon>
        <taxon>Lactobacillales</taxon>
        <taxon>Streptococcaceae</taxon>
        <taxon>Lactococcus</taxon>
    </lineage>
</organism>
<proteinExistence type="predicted"/>
<gene>
    <name evidence="2" type="ORF">ACFO26_04870</name>
</gene>
<evidence type="ECO:0000313" key="2">
    <source>
        <dbReference type="EMBL" id="MFC4652234.1"/>
    </source>
</evidence>
<feature type="compositionally biased region" description="Pro residues" evidence="1">
    <location>
        <begin position="126"/>
        <end position="138"/>
    </location>
</feature>
<comment type="caution">
    <text evidence="2">The sequence shown here is derived from an EMBL/GenBank/DDBJ whole genome shotgun (WGS) entry which is preliminary data.</text>
</comment>
<dbReference type="Proteomes" id="UP001595987">
    <property type="component" value="Unassembled WGS sequence"/>
</dbReference>